<dbReference type="PANTHER" id="PTHR40130:SF1">
    <property type="entry name" value="SPINDLE POLE BODY-ASSOCIATED PROTEIN CUT12 DOMAIN-CONTAINING PROTEIN"/>
    <property type="match status" value="1"/>
</dbReference>
<comment type="caution">
    <text evidence="2">The sequence shown here is derived from an EMBL/GenBank/DDBJ whole genome shotgun (WGS) entry which is preliminary data.</text>
</comment>
<dbReference type="PANTHER" id="PTHR40130">
    <property type="entry name" value="EXPRESSED PROTEIN"/>
    <property type="match status" value="1"/>
</dbReference>
<feature type="compositionally biased region" description="Low complexity" evidence="1">
    <location>
        <begin position="154"/>
        <end position="177"/>
    </location>
</feature>
<accession>A0AAD6IS11</accession>
<dbReference type="EMBL" id="JAQGDS010000010">
    <property type="protein sequence ID" value="KAJ6257519.1"/>
    <property type="molecule type" value="Genomic_DNA"/>
</dbReference>
<evidence type="ECO:0000256" key="1">
    <source>
        <dbReference type="SAM" id="MobiDB-lite"/>
    </source>
</evidence>
<feature type="region of interest" description="Disordered" evidence="1">
    <location>
        <begin position="463"/>
        <end position="490"/>
    </location>
</feature>
<evidence type="ECO:0000313" key="2">
    <source>
        <dbReference type="EMBL" id="KAJ6257519.1"/>
    </source>
</evidence>
<dbReference type="Proteomes" id="UP001221413">
    <property type="component" value="Unassembled WGS sequence"/>
</dbReference>
<reference evidence="2" key="1">
    <citation type="submission" date="2023-01" db="EMBL/GenBank/DDBJ databases">
        <title>The chitinases involved in constricting ring structure development in the nematode-trapping fungus Drechslerella dactyloides.</title>
        <authorList>
            <person name="Wang R."/>
            <person name="Zhang L."/>
            <person name="Tang P."/>
            <person name="Li S."/>
            <person name="Liang L."/>
        </authorList>
    </citation>
    <scope>NUCLEOTIDE SEQUENCE</scope>
    <source>
        <strain evidence="2">YMF1.00031</strain>
    </source>
</reference>
<sequence>MSKKEDEEDVVCTLATNHEMALPFAQRLPAPLIGPANSILQTDTKPATVPVLHFADILTQAHAHASKATHQQTLHNFKLASQEHKEAADEFGKAEKETQDPESNPAAPYSASLLIAQSNFVSVRDSVNKLHHRDLSSRLLASTVQTPPTPPPNQTSFSTKDTAMAKPVTTTATTFSPPTSPKHRPPPLFGPDTVKPDSPQMEKPKMFFQPSTPTTPNTSDNPSHPSGTRKIAPPPMPLPSPTNITTQTLTYTSMRDGPVLPSPNPFALANELANARGIRSPVRGRSPAATATSDRNFLQVREPEPGNRASSAGGTVRGTSPVMLGAPPKTKKERRKSAGATSPVVGPREALPFESFRGQSAGEGPIRPAVQEYDSSTARSTSPAPPKDDAFTKFYSQFEEYIEAAGNPLAFAGLPLDGDLSSMDPALRKAVADKGAAESFYVVPTTGGTMSYAGILTRNQQPSAADKADAAAGTPTAGPKAGDKSVSNKTREELELENAQLRQLTDMMAHKLHAWETSAKVNAAKMRESLQVLKETNHVTPAADASEQDRGFAKFRGLNRLRDLPLKSAGKTETQVLTLPDRQSDFELPSTPRLAPRTLTLPGRGPADEFEPPKTPRFGSGFPRDFDDDRTAKTTRARSPGPVDKNRGASPLPPSTSKPRALSPAPSALSDAPTMEELQAEVARLRQHESKILKENDKLKTVVGKYRDRWEKLKEGARARRAEQEAGDDAESVKSEATTAVSTDSKSKPSSVATK</sequence>
<gene>
    <name evidence="2" type="ORF">Dda_7304</name>
</gene>
<name>A0AAD6IS11_DREDA</name>
<feature type="compositionally biased region" description="Polar residues" evidence="1">
    <location>
        <begin position="735"/>
        <end position="755"/>
    </location>
</feature>
<feature type="region of interest" description="Disordered" evidence="1">
    <location>
        <begin position="140"/>
        <end position="241"/>
    </location>
</feature>
<feature type="compositionally biased region" description="Low complexity" evidence="1">
    <location>
        <begin position="470"/>
        <end position="480"/>
    </location>
</feature>
<feature type="region of interest" description="Disordered" evidence="1">
    <location>
        <begin position="689"/>
        <end position="755"/>
    </location>
</feature>
<evidence type="ECO:0000313" key="3">
    <source>
        <dbReference type="Proteomes" id="UP001221413"/>
    </source>
</evidence>
<feature type="compositionally biased region" description="Basic and acidic residues" evidence="1">
    <location>
        <begin position="689"/>
        <end position="724"/>
    </location>
</feature>
<feature type="compositionally biased region" description="Low complexity" evidence="1">
    <location>
        <begin position="657"/>
        <end position="673"/>
    </location>
</feature>
<proteinExistence type="predicted"/>
<keyword evidence="3" id="KW-1185">Reference proteome</keyword>
<feature type="compositionally biased region" description="Low complexity" evidence="1">
    <location>
        <begin position="210"/>
        <end position="226"/>
    </location>
</feature>
<feature type="compositionally biased region" description="Basic and acidic residues" evidence="1">
    <location>
        <begin position="82"/>
        <end position="99"/>
    </location>
</feature>
<dbReference type="AlphaFoldDB" id="A0AAD6IS11"/>
<feature type="region of interest" description="Disordered" evidence="1">
    <location>
        <begin position="82"/>
        <end position="107"/>
    </location>
</feature>
<protein>
    <submittedName>
        <fullName evidence="2">Uncharacterized protein</fullName>
    </submittedName>
</protein>
<feature type="region of interest" description="Disordered" evidence="1">
    <location>
        <begin position="278"/>
        <end position="367"/>
    </location>
</feature>
<organism evidence="2 3">
    <name type="scientific">Drechslerella dactyloides</name>
    <name type="common">Nematode-trapping fungus</name>
    <name type="synonym">Arthrobotrys dactyloides</name>
    <dbReference type="NCBI Taxonomy" id="74499"/>
    <lineage>
        <taxon>Eukaryota</taxon>
        <taxon>Fungi</taxon>
        <taxon>Dikarya</taxon>
        <taxon>Ascomycota</taxon>
        <taxon>Pezizomycotina</taxon>
        <taxon>Orbiliomycetes</taxon>
        <taxon>Orbiliales</taxon>
        <taxon>Orbiliaceae</taxon>
        <taxon>Drechslerella</taxon>
    </lineage>
</organism>
<feature type="region of interest" description="Disordered" evidence="1">
    <location>
        <begin position="572"/>
        <end position="676"/>
    </location>
</feature>